<organism evidence="5 6">
    <name type="scientific">Megasphaera elsdenii</name>
    <dbReference type="NCBI Taxonomy" id="907"/>
    <lineage>
        <taxon>Bacteria</taxon>
        <taxon>Bacillati</taxon>
        <taxon>Bacillota</taxon>
        <taxon>Negativicutes</taxon>
        <taxon>Veillonellales</taxon>
        <taxon>Veillonellaceae</taxon>
        <taxon>Megasphaera</taxon>
    </lineage>
</organism>
<name>A0A269TES2_MEGEL</name>
<protein>
    <submittedName>
        <fullName evidence="5">Uncharacterized protein</fullName>
    </submittedName>
</protein>
<feature type="domain" description="CdaR GGDEF-like" evidence="4">
    <location>
        <begin position="158"/>
        <end position="253"/>
    </location>
</feature>
<accession>A0A269TES2</accession>
<evidence type="ECO:0000259" key="4">
    <source>
        <dbReference type="Pfam" id="PF17853"/>
    </source>
</evidence>
<dbReference type="Gene3D" id="1.10.10.2840">
    <property type="entry name" value="PucR C-terminal helix-turn-helix domain"/>
    <property type="match status" value="1"/>
</dbReference>
<feature type="domain" description="PucR C-terminal helix-turn-helix" evidence="3">
    <location>
        <begin position="298"/>
        <end position="352"/>
    </location>
</feature>
<gene>
    <name evidence="5" type="ORF">HG933_10660</name>
</gene>
<sequence>MKVRITDELAQQIVDSAKAVVGWNVNFIDCQGRIMASTDSGRIGTYHKAGHVAARTGQVQTVQEDCPEDGVSQGVNYPIIMGRQVLGVVGITGEPAVVGQYGFLLTKICEVFLKEYRLSQEAFSEEEHRSRQVMALIYHDEDTVQQLAEEQPELAGCQYVAAVFRWHKGTRQAGDFRQQLSETCQKLGMTLYTYIYPDTFVILVPCQVYPDWARKLPRWKEWFYPGISAGIGTEEPFYRIHESYRFAKMALQAAADRQVFCVHADDMKLAFLLQSLDGAVRRRYCRDICQHLTDSDIHLLQIYYQQNLSIQETARILCIHKNTLQYRLKRIAGKTGLDPRIFCDAVSLYIATLPWFMK</sequence>
<dbReference type="AlphaFoldDB" id="A0A269TES2"/>
<dbReference type="Pfam" id="PF13556">
    <property type="entry name" value="HTH_30"/>
    <property type="match status" value="1"/>
</dbReference>
<evidence type="ECO:0000259" key="2">
    <source>
        <dbReference type="Pfam" id="PF05651"/>
    </source>
</evidence>
<dbReference type="InterPro" id="IPR025736">
    <property type="entry name" value="PucR_C-HTH_dom"/>
</dbReference>
<evidence type="ECO:0000313" key="6">
    <source>
        <dbReference type="Proteomes" id="UP000536773"/>
    </source>
</evidence>
<evidence type="ECO:0000259" key="3">
    <source>
        <dbReference type="Pfam" id="PF13556"/>
    </source>
</evidence>
<dbReference type="InterPro" id="IPR041522">
    <property type="entry name" value="CdaR_GGDEF"/>
</dbReference>
<evidence type="ECO:0000313" key="5">
    <source>
        <dbReference type="EMBL" id="NMK39817.1"/>
    </source>
</evidence>
<reference evidence="5 6" key="1">
    <citation type="submission" date="2020-04" db="EMBL/GenBank/DDBJ databases">
        <authorList>
            <person name="Hitch T.C.A."/>
            <person name="Wylensek D."/>
            <person name="Clavel T."/>
        </authorList>
    </citation>
    <scope>NUCLEOTIDE SEQUENCE [LARGE SCALE GENOMIC DNA]</scope>
    <source>
        <strain evidence="5 6">WCA-386-APC-2A</strain>
    </source>
</reference>
<dbReference type="Proteomes" id="UP000536773">
    <property type="component" value="Unassembled WGS sequence"/>
</dbReference>
<dbReference type="Pfam" id="PF05651">
    <property type="entry name" value="Diacid_rec"/>
    <property type="match status" value="1"/>
</dbReference>
<dbReference type="InterPro" id="IPR008599">
    <property type="entry name" value="Diacid_rec"/>
</dbReference>
<proteinExistence type="inferred from homology"/>
<feature type="domain" description="Putative sugar diacid recognition" evidence="2">
    <location>
        <begin position="5"/>
        <end position="135"/>
    </location>
</feature>
<dbReference type="InterPro" id="IPR051448">
    <property type="entry name" value="CdaR-like_regulators"/>
</dbReference>
<dbReference type="PANTHER" id="PTHR33744:SF15">
    <property type="entry name" value="CARBOHYDRATE DIACID REGULATOR"/>
    <property type="match status" value="1"/>
</dbReference>
<dbReference type="RefSeq" id="WP_095340436.1">
    <property type="nucleotide sequence ID" value="NZ_CABMON010000005.1"/>
</dbReference>
<comment type="similarity">
    <text evidence="1">Belongs to the CdaR family.</text>
</comment>
<dbReference type="PANTHER" id="PTHR33744">
    <property type="entry name" value="CARBOHYDRATE DIACID REGULATOR"/>
    <property type="match status" value="1"/>
</dbReference>
<comment type="caution">
    <text evidence="5">The sequence shown here is derived from an EMBL/GenBank/DDBJ whole genome shotgun (WGS) entry which is preliminary data.</text>
</comment>
<evidence type="ECO:0000256" key="1">
    <source>
        <dbReference type="ARBA" id="ARBA00006754"/>
    </source>
</evidence>
<dbReference type="Pfam" id="PF17853">
    <property type="entry name" value="GGDEF_2"/>
    <property type="match status" value="1"/>
</dbReference>
<dbReference type="InterPro" id="IPR042070">
    <property type="entry name" value="PucR_C-HTH_sf"/>
</dbReference>
<dbReference type="EMBL" id="JABBJH010000020">
    <property type="protein sequence ID" value="NMK39817.1"/>
    <property type="molecule type" value="Genomic_DNA"/>
</dbReference>